<dbReference type="GO" id="GO:0046983">
    <property type="term" value="F:protein dimerization activity"/>
    <property type="evidence" value="ECO:0007669"/>
    <property type="project" value="InterPro"/>
</dbReference>
<dbReference type="OrthoDB" id="1743261at2759"/>
<feature type="region of interest" description="Disordered" evidence="6">
    <location>
        <begin position="319"/>
        <end position="355"/>
    </location>
</feature>
<dbReference type="CDD" id="cd14660">
    <property type="entry name" value="E2F_DD"/>
    <property type="match status" value="1"/>
</dbReference>
<proteinExistence type="inferred from homology"/>
<dbReference type="Pfam" id="PF02319">
    <property type="entry name" value="WHD_E2F_TDP"/>
    <property type="match status" value="1"/>
</dbReference>
<dbReference type="SUPFAM" id="SSF46785">
    <property type="entry name" value="Winged helix' DNA-binding domain"/>
    <property type="match status" value="1"/>
</dbReference>
<feature type="region of interest" description="Disordered" evidence="6">
    <location>
        <begin position="97"/>
        <end position="140"/>
    </location>
</feature>
<dbReference type="InterPro" id="IPR003316">
    <property type="entry name" value="E2F_WHTH_DNA-bd_dom"/>
</dbReference>
<dbReference type="Proteomes" id="UP000515152">
    <property type="component" value="Chromosome 11"/>
</dbReference>
<dbReference type="InterPro" id="IPR036390">
    <property type="entry name" value="WH_DNA-bd_sf"/>
</dbReference>
<dbReference type="KEGG" id="char:105905502"/>
<dbReference type="PANTHER" id="PTHR12081:SF44">
    <property type="entry name" value="TRANSCRIPTION FACTOR E2F3"/>
    <property type="match status" value="1"/>
</dbReference>
<keyword evidence="3 5" id="KW-0238">DNA-binding</keyword>
<comment type="subcellular location">
    <subcellularLocation>
        <location evidence="5">Nucleus</location>
    </subcellularLocation>
</comment>
<organism evidence="8 9">
    <name type="scientific">Clupea harengus</name>
    <name type="common">Atlantic herring</name>
    <dbReference type="NCBI Taxonomy" id="7950"/>
    <lineage>
        <taxon>Eukaryota</taxon>
        <taxon>Metazoa</taxon>
        <taxon>Chordata</taxon>
        <taxon>Craniata</taxon>
        <taxon>Vertebrata</taxon>
        <taxon>Euteleostomi</taxon>
        <taxon>Actinopterygii</taxon>
        <taxon>Neopterygii</taxon>
        <taxon>Teleostei</taxon>
        <taxon>Clupei</taxon>
        <taxon>Clupeiformes</taxon>
        <taxon>Clupeoidei</taxon>
        <taxon>Clupeidae</taxon>
        <taxon>Clupea</taxon>
    </lineage>
</organism>
<dbReference type="PANTHER" id="PTHR12081">
    <property type="entry name" value="TRANSCRIPTION FACTOR E2F"/>
    <property type="match status" value="1"/>
</dbReference>
<dbReference type="RefSeq" id="XP_012688961.2">
    <property type="nucleotide sequence ID" value="XM_012833507.2"/>
</dbReference>
<accession>A0A6P3W3H8</accession>
<feature type="compositionally biased region" description="Polar residues" evidence="6">
    <location>
        <begin position="346"/>
        <end position="355"/>
    </location>
</feature>
<dbReference type="GO" id="GO:0090575">
    <property type="term" value="C:RNA polymerase II transcription regulator complex"/>
    <property type="evidence" value="ECO:0007669"/>
    <property type="project" value="TreeGrafter"/>
</dbReference>
<dbReference type="InterPro" id="IPR037241">
    <property type="entry name" value="E2F-DP_heterodim"/>
</dbReference>
<dbReference type="GO" id="GO:0000978">
    <property type="term" value="F:RNA polymerase II cis-regulatory region sequence-specific DNA binding"/>
    <property type="evidence" value="ECO:0007669"/>
    <property type="project" value="InterPro"/>
</dbReference>
<protein>
    <submittedName>
        <fullName evidence="9">Transcription factor E2F3</fullName>
    </submittedName>
</protein>
<evidence type="ECO:0000256" key="6">
    <source>
        <dbReference type="SAM" id="MobiDB-lite"/>
    </source>
</evidence>
<evidence type="ECO:0000259" key="7">
    <source>
        <dbReference type="SMART" id="SM01372"/>
    </source>
</evidence>
<evidence type="ECO:0000256" key="5">
    <source>
        <dbReference type="RuleBase" id="RU003796"/>
    </source>
</evidence>
<name>A0A6P3W3H8_CLUHA</name>
<evidence type="ECO:0000256" key="3">
    <source>
        <dbReference type="ARBA" id="ARBA00023125"/>
    </source>
</evidence>
<evidence type="ECO:0000256" key="2">
    <source>
        <dbReference type="ARBA" id="ARBA00023015"/>
    </source>
</evidence>
<evidence type="ECO:0000313" key="8">
    <source>
        <dbReference type="Proteomes" id="UP000515152"/>
    </source>
</evidence>
<comment type="similarity">
    <text evidence="1 5">Belongs to the E2F/DP family.</text>
</comment>
<dbReference type="GO" id="GO:0000981">
    <property type="term" value="F:DNA-binding transcription factor activity, RNA polymerase II-specific"/>
    <property type="evidence" value="ECO:0007669"/>
    <property type="project" value="TreeGrafter"/>
</dbReference>
<gene>
    <name evidence="9" type="primary">LOC105905502</name>
</gene>
<dbReference type="SMART" id="SM01372">
    <property type="entry name" value="E2F_TDP"/>
    <property type="match status" value="1"/>
</dbReference>
<dbReference type="Gene3D" id="6.10.250.540">
    <property type="match status" value="1"/>
</dbReference>
<dbReference type="Pfam" id="PF16421">
    <property type="entry name" value="E2F_CC-MB"/>
    <property type="match status" value="1"/>
</dbReference>
<sequence>MRRGITSVTEKVIITGVGGSSLDKSVVLTALSDRLTSTLPTTTYIHIITPPPTICQTSNVCLSESSNGNLYSTPHGASLGAGQRPALGRPPAKRRLALDDADQFPTTQLAPAPRGRDGPSLAIIKPNKTPKSPADKEKSRYDTSLGLLTKKFLQLLSESPDGVVDLNWAAETLSVQKRRLYDITNVLEGVHLVKKKSKNNIQWMGCNLAEAGGAGTERQALNSELARLHQEELRLDQLITSCTQEAKQMTEAPGNQKMAYVTYEDLRHINSLRDQTVIVVKAPPDTKLEVPDPEQNLQVSLTSTKGPIDVFLCPDESEVDSPIKGGGQSSGSSTTFMRVSDDGDKGNSSPAVAVTNLSPIDSPFTSLLLQTEDQNPANDLSFLSLSPPLLQDDYLLDPDESVGVSDLFDTYNLDKLPLDLLLCN</sequence>
<keyword evidence="4 5" id="KW-0804">Transcription</keyword>
<evidence type="ECO:0000313" key="9">
    <source>
        <dbReference type="RefSeq" id="XP_012688961.2"/>
    </source>
</evidence>
<evidence type="ECO:0000256" key="4">
    <source>
        <dbReference type="ARBA" id="ARBA00023163"/>
    </source>
</evidence>
<reference evidence="9" key="1">
    <citation type="submission" date="2025-08" db="UniProtKB">
        <authorList>
            <consortium name="RefSeq"/>
        </authorList>
    </citation>
    <scope>IDENTIFICATION</scope>
</reference>
<evidence type="ECO:0000256" key="1">
    <source>
        <dbReference type="ARBA" id="ARBA00010940"/>
    </source>
</evidence>
<dbReference type="InterPro" id="IPR036388">
    <property type="entry name" value="WH-like_DNA-bd_sf"/>
</dbReference>
<dbReference type="AlphaFoldDB" id="A0A6P3W3H8"/>
<keyword evidence="2 5" id="KW-0805">Transcription regulation</keyword>
<dbReference type="InterPro" id="IPR015633">
    <property type="entry name" value="E2F"/>
</dbReference>
<dbReference type="GeneID" id="105905502"/>
<dbReference type="FunFam" id="1.10.10.10:FF:000008">
    <property type="entry name" value="E2F transcription factor 1"/>
    <property type="match status" value="1"/>
</dbReference>
<dbReference type="SUPFAM" id="SSF144074">
    <property type="entry name" value="E2F-DP heterodimerization region"/>
    <property type="match status" value="1"/>
</dbReference>
<keyword evidence="5" id="KW-0539">Nucleus</keyword>
<dbReference type="Gene3D" id="1.10.10.10">
    <property type="entry name" value="Winged helix-like DNA-binding domain superfamily/Winged helix DNA-binding domain"/>
    <property type="match status" value="1"/>
</dbReference>
<feature type="domain" description="E2F/DP family winged-helix DNA-binding" evidence="7">
    <location>
        <begin position="140"/>
        <end position="205"/>
    </location>
</feature>
<dbReference type="InterPro" id="IPR032198">
    <property type="entry name" value="E2F_CC-MB"/>
</dbReference>
<keyword evidence="8" id="KW-1185">Reference proteome</keyword>